<evidence type="ECO:0000313" key="1">
    <source>
        <dbReference type="EMBL" id="GAI49425.1"/>
    </source>
</evidence>
<accession>X1W319</accession>
<reference evidence="2" key="1">
    <citation type="journal article" date="2014" name="Front. Microbiol.">
        <title>High frequency of phylogenetically diverse reductive dehalogenase-homologous genes in deep subseafloor sedimentary metagenomes.</title>
        <authorList>
            <person name="Kawai M."/>
            <person name="Futagami T."/>
            <person name="Toyoda A."/>
            <person name="Takaki Y."/>
            <person name="Nishi S."/>
            <person name="Hori S."/>
            <person name="Arai W."/>
            <person name="Tsubouchi T."/>
            <person name="Morono Y."/>
            <person name="Uchiyama I."/>
            <person name="Ito T."/>
            <person name="Fujiyama A."/>
            <person name="Inagaki F."/>
            <person name="Takami H."/>
        </authorList>
    </citation>
    <scope>NUCLEOTIDE SEQUENCE</scope>
    <source>
        <strain evidence="2">Expedition CK06-06</strain>
    </source>
</reference>
<dbReference type="EMBL" id="BARW01036135">
    <property type="protein sequence ID" value="GAJ24685.1"/>
    <property type="molecule type" value="Genomic_DNA"/>
</dbReference>
<organism evidence="2">
    <name type="scientific">marine sediment metagenome</name>
    <dbReference type="NCBI Taxonomy" id="412755"/>
    <lineage>
        <taxon>unclassified sequences</taxon>
        <taxon>metagenomes</taxon>
        <taxon>ecological metagenomes</taxon>
    </lineage>
</organism>
<dbReference type="EMBL" id="BARV01041296">
    <property type="protein sequence ID" value="GAI49425.1"/>
    <property type="molecule type" value="Genomic_DNA"/>
</dbReference>
<name>X1W319_9ZZZZ</name>
<comment type="caution">
    <text evidence="2">The sequence shown here is derived from an EMBL/GenBank/DDBJ whole genome shotgun (WGS) entry which is preliminary data.</text>
</comment>
<evidence type="ECO:0000313" key="2">
    <source>
        <dbReference type="EMBL" id="GAJ24685.1"/>
    </source>
</evidence>
<protein>
    <submittedName>
        <fullName evidence="2">Uncharacterized protein</fullName>
    </submittedName>
</protein>
<gene>
    <name evidence="1" type="ORF">S06H3_62576</name>
    <name evidence="2" type="ORF">S12H4_56177</name>
</gene>
<sequence length="76" mass="8744">MKTQGGIDVLPQRIIKKENLNLENRPLLIQSYRGESPVIINLKKEENIVRVIEIICSCGNKINIICEYENEKPLHS</sequence>
<proteinExistence type="predicted"/>
<dbReference type="AlphaFoldDB" id="X1W319"/>